<sequence length="86" mass="9629">MEAKDSEKRTPQDMDNAIGMIVHYFSSSTLFLYVYAINWFSAPSKSWGYLDFVTLSDLNNASGGLLVNDSIIVEAQITLISYPKDL</sequence>
<organism evidence="1 2">
    <name type="scientific">Vaccinium darrowii</name>
    <dbReference type="NCBI Taxonomy" id="229202"/>
    <lineage>
        <taxon>Eukaryota</taxon>
        <taxon>Viridiplantae</taxon>
        <taxon>Streptophyta</taxon>
        <taxon>Embryophyta</taxon>
        <taxon>Tracheophyta</taxon>
        <taxon>Spermatophyta</taxon>
        <taxon>Magnoliopsida</taxon>
        <taxon>eudicotyledons</taxon>
        <taxon>Gunneridae</taxon>
        <taxon>Pentapetalae</taxon>
        <taxon>asterids</taxon>
        <taxon>Ericales</taxon>
        <taxon>Ericaceae</taxon>
        <taxon>Vaccinioideae</taxon>
        <taxon>Vaccinieae</taxon>
        <taxon>Vaccinium</taxon>
    </lineage>
</organism>
<keyword evidence="2" id="KW-1185">Reference proteome</keyword>
<proteinExistence type="predicted"/>
<accession>A0ACB7X690</accession>
<protein>
    <submittedName>
        <fullName evidence="1">Uncharacterized protein</fullName>
    </submittedName>
</protein>
<evidence type="ECO:0000313" key="1">
    <source>
        <dbReference type="EMBL" id="KAH7836099.1"/>
    </source>
</evidence>
<dbReference type="Proteomes" id="UP000828048">
    <property type="component" value="Chromosome 2"/>
</dbReference>
<gene>
    <name evidence="1" type="ORF">Vadar_032683</name>
</gene>
<dbReference type="EMBL" id="CM037152">
    <property type="protein sequence ID" value="KAH7836099.1"/>
    <property type="molecule type" value="Genomic_DNA"/>
</dbReference>
<reference evidence="1 2" key="1">
    <citation type="journal article" date="2021" name="Hortic Res">
        <title>High-quality reference genome and annotation aids understanding of berry development for evergreen blueberry (Vaccinium darrowii).</title>
        <authorList>
            <person name="Yu J."/>
            <person name="Hulse-Kemp A.M."/>
            <person name="Babiker E."/>
            <person name="Staton M."/>
        </authorList>
    </citation>
    <scope>NUCLEOTIDE SEQUENCE [LARGE SCALE GENOMIC DNA]</scope>
    <source>
        <strain evidence="2">cv. NJ 8807/NJ 8810</strain>
        <tissue evidence="1">Young leaf</tissue>
    </source>
</reference>
<comment type="caution">
    <text evidence="1">The sequence shown here is derived from an EMBL/GenBank/DDBJ whole genome shotgun (WGS) entry which is preliminary data.</text>
</comment>
<name>A0ACB7X690_9ERIC</name>
<evidence type="ECO:0000313" key="2">
    <source>
        <dbReference type="Proteomes" id="UP000828048"/>
    </source>
</evidence>